<keyword evidence="1" id="KW-0853">WD repeat</keyword>
<dbReference type="Pfam" id="PF00400">
    <property type="entry name" value="WD40"/>
    <property type="match status" value="1"/>
</dbReference>
<evidence type="ECO:0000313" key="3">
    <source>
        <dbReference type="EMBL" id="KKK88600.1"/>
    </source>
</evidence>
<dbReference type="PANTHER" id="PTHR19848">
    <property type="entry name" value="WD40 REPEAT PROTEIN"/>
    <property type="match status" value="1"/>
</dbReference>
<dbReference type="InterPro" id="IPR036322">
    <property type="entry name" value="WD40_repeat_dom_sf"/>
</dbReference>
<dbReference type="PROSITE" id="PS50294">
    <property type="entry name" value="WD_REPEATS_REGION"/>
    <property type="match status" value="1"/>
</dbReference>
<dbReference type="PROSITE" id="PS50082">
    <property type="entry name" value="WD_REPEATS_2"/>
    <property type="match status" value="2"/>
</dbReference>
<dbReference type="InterPro" id="IPR015943">
    <property type="entry name" value="WD40/YVTN_repeat-like_dom_sf"/>
</dbReference>
<evidence type="ECO:0000256" key="1">
    <source>
        <dbReference type="ARBA" id="ARBA00022574"/>
    </source>
</evidence>
<reference evidence="3" key="1">
    <citation type="journal article" date="2015" name="Nature">
        <title>Complex archaea that bridge the gap between prokaryotes and eukaryotes.</title>
        <authorList>
            <person name="Spang A."/>
            <person name="Saw J.H."/>
            <person name="Jorgensen S.L."/>
            <person name="Zaremba-Niedzwiedzka K."/>
            <person name="Martijn J."/>
            <person name="Lind A.E."/>
            <person name="van Eijk R."/>
            <person name="Schleper C."/>
            <person name="Guy L."/>
            <person name="Ettema T.J."/>
        </authorList>
    </citation>
    <scope>NUCLEOTIDE SEQUENCE</scope>
</reference>
<dbReference type="Gene3D" id="2.130.10.10">
    <property type="entry name" value="YVTN repeat-like/Quinoprotein amine dehydrogenase"/>
    <property type="match status" value="1"/>
</dbReference>
<proteinExistence type="predicted"/>
<gene>
    <name evidence="3" type="ORF">LCGC14_2741520</name>
</gene>
<dbReference type="AlphaFoldDB" id="A0A0F8ZRH7"/>
<protein>
    <submittedName>
        <fullName evidence="3">Uncharacterized protein</fullName>
    </submittedName>
</protein>
<dbReference type="EMBL" id="LAZR01049880">
    <property type="protein sequence ID" value="KKK88600.1"/>
    <property type="molecule type" value="Genomic_DNA"/>
</dbReference>
<dbReference type="SMART" id="SM00320">
    <property type="entry name" value="WD40"/>
    <property type="match status" value="1"/>
</dbReference>
<name>A0A0F8ZRH7_9ZZZZ</name>
<keyword evidence="2" id="KW-0677">Repeat</keyword>
<sequence>YVLTGGQDRLAVLWDSVTGERLREFRGHTNAVTAVAFGPDGGRLFTCSLDSTIRAWDTVTTREVARIINLDDHDQWLVVTPEGYYDGSPGGCKSLAWRVGDMVFPVTRYEKKYHRPDLVTRALEGTSEGIPDSSAPLQPRNK</sequence>
<comment type="caution">
    <text evidence="3">The sequence shown here is derived from an EMBL/GenBank/DDBJ whole genome shotgun (WGS) entry which is preliminary data.</text>
</comment>
<organism evidence="3">
    <name type="scientific">marine sediment metagenome</name>
    <dbReference type="NCBI Taxonomy" id="412755"/>
    <lineage>
        <taxon>unclassified sequences</taxon>
        <taxon>metagenomes</taxon>
        <taxon>ecological metagenomes</taxon>
    </lineage>
</organism>
<dbReference type="PANTHER" id="PTHR19848:SF8">
    <property type="entry name" value="F-BOX AND WD REPEAT DOMAIN CONTAINING 7"/>
    <property type="match status" value="1"/>
</dbReference>
<dbReference type="SUPFAM" id="SSF50978">
    <property type="entry name" value="WD40 repeat-like"/>
    <property type="match status" value="1"/>
</dbReference>
<dbReference type="InterPro" id="IPR001680">
    <property type="entry name" value="WD40_rpt"/>
</dbReference>
<evidence type="ECO:0000256" key="2">
    <source>
        <dbReference type="ARBA" id="ARBA00022737"/>
    </source>
</evidence>
<feature type="non-terminal residue" evidence="3">
    <location>
        <position position="1"/>
    </location>
</feature>
<accession>A0A0F8ZRH7</accession>